<evidence type="ECO:0000313" key="3">
    <source>
        <dbReference type="Proteomes" id="UP000813824"/>
    </source>
</evidence>
<organism evidence="2 3">
    <name type="scientific">Cristinia sonorae</name>
    <dbReference type="NCBI Taxonomy" id="1940300"/>
    <lineage>
        <taxon>Eukaryota</taxon>
        <taxon>Fungi</taxon>
        <taxon>Dikarya</taxon>
        <taxon>Basidiomycota</taxon>
        <taxon>Agaricomycotina</taxon>
        <taxon>Agaricomycetes</taxon>
        <taxon>Agaricomycetidae</taxon>
        <taxon>Agaricales</taxon>
        <taxon>Pleurotineae</taxon>
        <taxon>Stephanosporaceae</taxon>
        <taxon>Cristinia</taxon>
    </lineage>
</organism>
<dbReference type="EMBL" id="JAEVFJ010000043">
    <property type="protein sequence ID" value="KAH8085971.1"/>
    <property type="molecule type" value="Genomic_DNA"/>
</dbReference>
<feature type="compositionally biased region" description="Basic and acidic residues" evidence="1">
    <location>
        <begin position="327"/>
        <end position="341"/>
    </location>
</feature>
<feature type="compositionally biased region" description="Polar residues" evidence="1">
    <location>
        <begin position="562"/>
        <end position="583"/>
    </location>
</feature>
<feature type="compositionally biased region" description="Polar residues" evidence="1">
    <location>
        <begin position="643"/>
        <end position="652"/>
    </location>
</feature>
<evidence type="ECO:0000313" key="2">
    <source>
        <dbReference type="EMBL" id="KAH8085971.1"/>
    </source>
</evidence>
<dbReference type="AlphaFoldDB" id="A0A8K0XKZ0"/>
<feature type="compositionally biased region" description="Pro residues" evidence="1">
    <location>
        <begin position="473"/>
        <end position="485"/>
    </location>
</feature>
<keyword evidence="3" id="KW-1185">Reference proteome</keyword>
<feature type="compositionally biased region" description="Acidic residues" evidence="1">
    <location>
        <begin position="344"/>
        <end position="355"/>
    </location>
</feature>
<name>A0A8K0XKZ0_9AGAR</name>
<dbReference type="Proteomes" id="UP000813824">
    <property type="component" value="Unassembled WGS sequence"/>
</dbReference>
<comment type="caution">
    <text evidence="2">The sequence shown here is derived from an EMBL/GenBank/DDBJ whole genome shotgun (WGS) entry which is preliminary data.</text>
</comment>
<feature type="region of interest" description="Disordered" evidence="1">
    <location>
        <begin position="550"/>
        <end position="585"/>
    </location>
</feature>
<evidence type="ECO:0000256" key="1">
    <source>
        <dbReference type="SAM" id="MobiDB-lite"/>
    </source>
</evidence>
<gene>
    <name evidence="2" type="ORF">BXZ70DRAFT_1011795</name>
</gene>
<reference evidence="2" key="1">
    <citation type="journal article" date="2021" name="New Phytol.">
        <title>Evolutionary innovations through gain and loss of genes in the ectomycorrhizal Boletales.</title>
        <authorList>
            <person name="Wu G."/>
            <person name="Miyauchi S."/>
            <person name="Morin E."/>
            <person name="Kuo A."/>
            <person name="Drula E."/>
            <person name="Varga T."/>
            <person name="Kohler A."/>
            <person name="Feng B."/>
            <person name="Cao Y."/>
            <person name="Lipzen A."/>
            <person name="Daum C."/>
            <person name="Hundley H."/>
            <person name="Pangilinan J."/>
            <person name="Johnson J."/>
            <person name="Barry K."/>
            <person name="LaButti K."/>
            <person name="Ng V."/>
            <person name="Ahrendt S."/>
            <person name="Min B."/>
            <person name="Choi I.G."/>
            <person name="Park H."/>
            <person name="Plett J.M."/>
            <person name="Magnuson J."/>
            <person name="Spatafora J.W."/>
            <person name="Nagy L.G."/>
            <person name="Henrissat B."/>
            <person name="Grigoriev I.V."/>
            <person name="Yang Z.L."/>
            <person name="Xu J."/>
            <person name="Martin F.M."/>
        </authorList>
    </citation>
    <scope>NUCLEOTIDE SEQUENCE</scope>
    <source>
        <strain evidence="2">KKN 215</strain>
    </source>
</reference>
<feature type="region of interest" description="Disordered" evidence="1">
    <location>
        <begin position="305"/>
        <end position="493"/>
    </location>
</feature>
<feature type="compositionally biased region" description="Basic and acidic residues" evidence="1">
    <location>
        <begin position="412"/>
        <end position="437"/>
    </location>
</feature>
<sequence length="663" mass="71487">MSSQQSFDFSSLSDVERSLVNVTLKLGDLVDEMPPPHTTKFIAWNDKFYNELRVAVNIYTANTSARIHAKLYAIFQVTMNKTTFEYDVYRRALENVEAQISKTPSAQVFSVLPDEPLALGENSNAEQKKKPKKGNRRSTAPAQPESEKPPTSVVSSKKAEKLPNEIPAKLTPTQLVEGLANIANIPSPDFGRLRPDAIVVSTKDKLTIEELNILGVPLFKSKVQCAGCEGTDQPCLFALHQSVVCVLCQIKKCSCSLAPVRGSGQTVTGSQVTRYLIRWHIERAHEAARQGVEFLSGVQPILVPDSVGRAHPGGKKTAEAETGAVQDAEKSTTKGKGRETVDSMGDDVEEMDLNNEAEVGSTRHSGRERSVRFEGPSDPNPAAGSLQKESQPLRRSGRALKPPQQEVTPLVEQRKPTAKPRERRFPSPPIAHDRATYEKIPSVSDEIPPTESSPERPKKSVEALLTGGERPDPPAPTAPFIPVGPPGRRKMIRTSGFSSAAPAASAASAAPAAPAAPVAPAAPAAPAAPVAPAAPAAPLGEMPARRAAETTHQTYAAAAGTQGVTRSVNPTTSRAVTSNQPPTNFGELEAVWTSWSEEVTQQREAEMISAYEAELSTRGEDHAIAMSEVEIQLRHFRLPRITAETQTDNNKTNAEEDTEMTVD</sequence>
<accession>A0A8K0XKZ0</accession>
<proteinExistence type="predicted"/>
<feature type="region of interest" description="Disordered" evidence="1">
    <location>
        <begin position="119"/>
        <end position="166"/>
    </location>
</feature>
<feature type="region of interest" description="Disordered" evidence="1">
    <location>
        <begin position="642"/>
        <end position="663"/>
    </location>
</feature>
<protein>
    <submittedName>
        <fullName evidence="2">Uncharacterized protein</fullName>
    </submittedName>
</protein>